<comment type="similarity">
    <text evidence="4">Belongs to the ThiD family.</text>
</comment>
<dbReference type="FunFam" id="3.40.1190.20:FF:000003">
    <property type="entry name" value="Phosphomethylpyrimidine kinase ThiD"/>
    <property type="match status" value="1"/>
</dbReference>
<name>A0A419T6N8_9FIRM</name>
<keyword evidence="12" id="KW-0784">Thiamine biosynthesis</keyword>
<dbReference type="GO" id="GO:0005524">
    <property type="term" value="F:ATP binding"/>
    <property type="evidence" value="ECO:0007669"/>
    <property type="project" value="UniProtKB-KW"/>
</dbReference>
<comment type="catalytic activity">
    <reaction evidence="2">
        <text>4-amino-2-methyl-5-(phosphooxymethyl)pyrimidine + ATP = 4-amino-2-methyl-5-(diphosphooxymethyl)pyrimidine + ADP</text>
        <dbReference type="Rhea" id="RHEA:19893"/>
        <dbReference type="ChEBI" id="CHEBI:30616"/>
        <dbReference type="ChEBI" id="CHEBI:57841"/>
        <dbReference type="ChEBI" id="CHEBI:58354"/>
        <dbReference type="ChEBI" id="CHEBI:456216"/>
        <dbReference type="EC" id="2.7.4.7"/>
    </reaction>
</comment>
<dbReference type="GO" id="GO:0008902">
    <property type="term" value="F:hydroxymethylpyrimidine kinase activity"/>
    <property type="evidence" value="ECO:0007669"/>
    <property type="project" value="UniProtKB-EC"/>
</dbReference>
<dbReference type="InterPro" id="IPR029056">
    <property type="entry name" value="Ribokinase-like"/>
</dbReference>
<keyword evidence="9" id="KW-0547">Nucleotide-binding</keyword>
<evidence type="ECO:0000256" key="6">
    <source>
        <dbReference type="ARBA" id="ARBA00012963"/>
    </source>
</evidence>
<feature type="domain" description="Pyridoxamine kinase/Phosphomethylpyrimidine kinase" evidence="16">
    <location>
        <begin position="15"/>
        <end position="259"/>
    </location>
</feature>
<evidence type="ECO:0000256" key="2">
    <source>
        <dbReference type="ARBA" id="ARBA00000565"/>
    </source>
</evidence>
<evidence type="ECO:0000256" key="7">
    <source>
        <dbReference type="ARBA" id="ARBA00019161"/>
    </source>
</evidence>
<sequence>MSFSLPSVLTIAGSDPSGGAGIQADLKTIAAFSLYGSSVITALTAQNTTRVYLVEDVSIPMLTNQLDAVLSDIPPQAIKIGMAGSPSSIEVIASRLSKFPSIPVVLDPVMISTSGGTLFEKVGIKNLTEMLFPLATLVTPNIPEAQALLSTKTPLLSNKDMEEAVTKLWDKYKTSFLLKGGHSDSHASDVLCHNGSIQWFYGDRIQTQNNHGTGCTLSSAIACGLAKRNSLEESILSAKEYINGALMAGLELGKGNGPIWHGYKES</sequence>
<comment type="pathway">
    <text evidence="13">Cofactor biosynthesis; thiamine diphosphate biosynthesis; 4-amino-2-methyl-5-diphosphomethylpyrimidine from 5-amino-1-(5-phospho-D-ribosyl)imidazole: step 2/3.</text>
</comment>
<comment type="catalytic activity">
    <reaction evidence="1">
        <text>4-amino-5-hydroxymethyl-2-methylpyrimidine + ATP = 4-amino-2-methyl-5-(phosphooxymethyl)pyrimidine + ADP + H(+)</text>
        <dbReference type="Rhea" id="RHEA:23096"/>
        <dbReference type="ChEBI" id="CHEBI:15378"/>
        <dbReference type="ChEBI" id="CHEBI:16892"/>
        <dbReference type="ChEBI" id="CHEBI:30616"/>
        <dbReference type="ChEBI" id="CHEBI:58354"/>
        <dbReference type="ChEBI" id="CHEBI:456216"/>
        <dbReference type="EC" id="2.7.1.49"/>
    </reaction>
</comment>
<dbReference type="Gene3D" id="3.40.1190.20">
    <property type="match status" value="1"/>
</dbReference>
<evidence type="ECO:0000259" key="16">
    <source>
        <dbReference type="Pfam" id="PF08543"/>
    </source>
</evidence>
<dbReference type="Proteomes" id="UP000284277">
    <property type="component" value="Unassembled WGS sequence"/>
</dbReference>
<proteinExistence type="inferred from homology"/>
<dbReference type="EC" id="2.7.4.7" evidence="6"/>
<accession>A0A419T6N8</accession>
<evidence type="ECO:0000256" key="1">
    <source>
        <dbReference type="ARBA" id="ARBA00000151"/>
    </source>
</evidence>
<comment type="pathway">
    <text evidence="3">Cofactor biosynthesis; thiamine diphosphate biosynthesis; 4-amino-2-methyl-5-diphosphomethylpyrimidine from 5-amino-1-(5-phospho-D-ribosyl)imidazole: step 3/3.</text>
</comment>
<dbReference type="InterPro" id="IPR004399">
    <property type="entry name" value="HMP/HMP-P_kinase_dom"/>
</dbReference>
<dbReference type="AlphaFoldDB" id="A0A419T6N8"/>
<dbReference type="PANTHER" id="PTHR20858:SF17">
    <property type="entry name" value="HYDROXYMETHYLPYRIMIDINE_PHOSPHOMETHYLPYRIMIDINE KINASE THI20-RELATED"/>
    <property type="match status" value="1"/>
</dbReference>
<evidence type="ECO:0000313" key="18">
    <source>
        <dbReference type="Proteomes" id="UP000284277"/>
    </source>
</evidence>
<keyword evidence="11" id="KW-0067">ATP-binding</keyword>
<evidence type="ECO:0000256" key="8">
    <source>
        <dbReference type="ARBA" id="ARBA00022679"/>
    </source>
</evidence>
<dbReference type="NCBIfam" id="TIGR00097">
    <property type="entry name" value="HMP-P_kinase"/>
    <property type="match status" value="1"/>
</dbReference>
<evidence type="ECO:0000256" key="13">
    <source>
        <dbReference type="ARBA" id="ARBA00037917"/>
    </source>
</evidence>
<evidence type="ECO:0000256" key="15">
    <source>
        <dbReference type="ARBA" id="ARBA00043176"/>
    </source>
</evidence>
<evidence type="ECO:0000256" key="3">
    <source>
        <dbReference type="ARBA" id="ARBA00004769"/>
    </source>
</evidence>
<dbReference type="SUPFAM" id="SSF53613">
    <property type="entry name" value="Ribokinase-like"/>
    <property type="match status" value="1"/>
</dbReference>
<dbReference type="CDD" id="cd01169">
    <property type="entry name" value="HMPP_kinase"/>
    <property type="match status" value="1"/>
</dbReference>
<keyword evidence="8" id="KW-0808">Transferase</keyword>
<dbReference type="GO" id="GO:0008972">
    <property type="term" value="F:phosphomethylpyrimidine kinase activity"/>
    <property type="evidence" value="ECO:0007669"/>
    <property type="project" value="UniProtKB-EC"/>
</dbReference>
<evidence type="ECO:0000256" key="4">
    <source>
        <dbReference type="ARBA" id="ARBA00009879"/>
    </source>
</evidence>
<dbReference type="OrthoDB" id="9810880at2"/>
<evidence type="ECO:0000256" key="12">
    <source>
        <dbReference type="ARBA" id="ARBA00022977"/>
    </source>
</evidence>
<dbReference type="PANTHER" id="PTHR20858">
    <property type="entry name" value="PHOSPHOMETHYLPYRIMIDINE KINASE"/>
    <property type="match status" value="1"/>
</dbReference>
<dbReference type="Pfam" id="PF08543">
    <property type="entry name" value="Phos_pyr_kin"/>
    <property type="match status" value="1"/>
</dbReference>
<dbReference type="EC" id="2.7.1.49" evidence="5"/>
<evidence type="ECO:0000256" key="10">
    <source>
        <dbReference type="ARBA" id="ARBA00022777"/>
    </source>
</evidence>
<dbReference type="GO" id="GO:0009228">
    <property type="term" value="P:thiamine biosynthetic process"/>
    <property type="evidence" value="ECO:0007669"/>
    <property type="project" value="UniProtKB-KW"/>
</dbReference>
<gene>
    <name evidence="17" type="ORF">BET01_15785</name>
</gene>
<evidence type="ECO:0000256" key="9">
    <source>
        <dbReference type="ARBA" id="ARBA00022741"/>
    </source>
</evidence>
<keyword evidence="18" id="KW-1185">Reference proteome</keyword>
<evidence type="ECO:0000313" key="17">
    <source>
        <dbReference type="EMBL" id="RKD33073.1"/>
    </source>
</evidence>
<dbReference type="InterPro" id="IPR013749">
    <property type="entry name" value="PM/HMP-P_kinase-1"/>
</dbReference>
<keyword evidence="10 17" id="KW-0418">Kinase</keyword>
<comment type="caution">
    <text evidence="17">The sequence shown here is derived from an EMBL/GenBank/DDBJ whole genome shotgun (WGS) entry which is preliminary data.</text>
</comment>
<reference evidence="17 18" key="1">
    <citation type="submission" date="2016-08" db="EMBL/GenBank/DDBJ databases">
        <title>A new outlook on sporulation: Clostridium algidixylanolyticum.</title>
        <authorList>
            <person name="Poppleton D.I."/>
            <person name="Gribaldo S."/>
        </authorList>
    </citation>
    <scope>NUCLEOTIDE SEQUENCE [LARGE SCALE GENOMIC DNA]</scope>
    <source>
        <strain evidence="17 18">SPL73</strain>
    </source>
</reference>
<evidence type="ECO:0000256" key="5">
    <source>
        <dbReference type="ARBA" id="ARBA00012135"/>
    </source>
</evidence>
<dbReference type="GO" id="GO:0005829">
    <property type="term" value="C:cytosol"/>
    <property type="evidence" value="ECO:0007669"/>
    <property type="project" value="TreeGrafter"/>
</dbReference>
<dbReference type="RefSeq" id="WP_120196084.1">
    <property type="nucleotide sequence ID" value="NZ_MCIA01000008.1"/>
</dbReference>
<evidence type="ECO:0000256" key="14">
    <source>
        <dbReference type="ARBA" id="ARBA00042102"/>
    </source>
</evidence>
<organism evidence="17 18">
    <name type="scientific">Lacrimispora algidixylanolytica</name>
    <dbReference type="NCBI Taxonomy" id="94868"/>
    <lineage>
        <taxon>Bacteria</taxon>
        <taxon>Bacillati</taxon>
        <taxon>Bacillota</taxon>
        <taxon>Clostridia</taxon>
        <taxon>Lachnospirales</taxon>
        <taxon>Lachnospiraceae</taxon>
        <taxon>Lacrimispora</taxon>
    </lineage>
</organism>
<protein>
    <recommendedName>
        <fullName evidence="7">Hydroxymethylpyrimidine/phosphomethylpyrimidine kinase</fullName>
        <ecNumber evidence="5">2.7.1.49</ecNumber>
        <ecNumber evidence="6">2.7.4.7</ecNumber>
    </recommendedName>
    <alternativeName>
        <fullName evidence="14">Hydroxymethylpyrimidine kinase</fullName>
    </alternativeName>
    <alternativeName>
        <fullName evidence="15">Hydroxymethylpyrimidine phosphate kinase</fullName>
    </alternativeName>
</protein>
<dbReference type="EMBL" id="MCIA01000008">
    <property type="protein sequence ID" value="RKD33073.1"/>
    <property type="molecule type" value="Genomic_DNA"/>
</dbReference>
<evidence type="ECO:0000256" key="11">
    <source>
        <dbReference type="ARBA" id="ARBA00022840"/>
    </source>
</evidence>